<evidence type="ECO:0000313" key="3">
    <source>
        <dbReference type="EMBL" id="RSD12107.1"/>
    </source>
</evidence>
<dbReference type="PANTHER" id="PTHR35936:SF17">
    <property type="entry name" value="ARGININE-BINDING EXTRACELLULAR PROTEIN ARTP"/>
    <property type="match status" value="1"/>
</dbReference>
<evidence type="ECO:0000259" key="2">
    <source>
        <dbReference type="SMART" id="SM00062"/>
    </source>
</evidence>
<dbReference type="AlphaFoldDB" id="A0A427T297"/>
<protein>
    <submittedName>
        <fullName evidence="3">Transporter substrate-binding domain-containing protein</fullName>
    </submittedName>
</protein>
<organism evidence="3 4">
    <name type="scientific">Amycolatopsis eburnea</name>
    <dbReference type="NCBI Taxonomy" id="2267691"/>
    <lineage>
        <taxon>Bacteria</taxon>
        <taxon>Bacillati</taxon>
        <taxon>Actinomycetota</taxon>
        <taxon>Actinomycetes</taxon>
        <taxon>Pseudonocardiales</taxon>
        <taxon>Pseudonocardiaceae</taxon>
        <taxon>Amycolatopsis</taxon>
    </lineage>
</organism>
<dbReference type="EMBL" id="RSEC01000059">
    <property type="protein sequence ID" value="RSD12107.1"/>
    <property type="molecule type" value="Genomic_DNA"/>
</dbReference>
<dbReference type="Gene3D" id="3.40.190.10">
    <property type="entry name" value="Periplasmic binding protein-like II"/>
    <property type="match status" value="2"/>
</dbReference>
<dbReference type="PANTHER" id="PTHR35936">
    <property type="entry name" value="MEMBRANE-BOUND LYTIC MUREIN TRANSGLYCOSYLASE F"/>
    <property type="match status" value="1"/>
</dbReference>
<dbReference type="SMART" id="SM00062">
    <property type="entry name" value="PBPb"/>
    <property type="match status" value="1"/>
</dbReference>
<keyword evidence="4" id="KW-1185">Reference proteome</keyword>
<dbReference type="InterPro" id="IPR001638">
    <property type="entry name" value="Solute-binding_3/MltF_N"/>
</dbReference>
<comment type="caution">
    <text evidence="3">The sequence shown here is derived from an EMBL/GenBank/DDBJ whole genome shotgun (WGS) entry which is preliminary data.</text>
</comment>
<name>A0A427T297_9PSEU</name>
<evidence type="ECO:0000313" key="4">
    <source>
        <dbReference type="Proteomes" id="UP000267081"/>
    </source>
</evidence>
<accession>A0A427T297</accession>
<dbReference type="Proteomes" id="UP000267081">
    <property type="component" value="Unassembled WGS sequence"/>
</dbReference>
<sequence>MAGCTVGGGSPGLATGTNLPVVQSLHDALPQAVKDSGELRFAGDSHPPYRTIAPDGTVTGIDADFQAALGQVLGVRTRTIVVAGLPAALQGMQANRYDAFNGPVKATAEREKQFDTITWMTTRTAYVFPTDSTAGIGRVEDLCGKRIAVVTASVVEEQLNKLSRFCTDTKRKATQAVGLDDTNATLLATRSGRADAAGMTEAAAIDVIQRQGGNKYVTQTEAQGATKDDLALYVTKSSGLGPVLQKAFEELFENGTYVGIMSRWGLNQVAVPKPVFNAATPR</sequence>
<keyword evidence="1" id="KW-0732">Signal</keyword>
<reference evidence="3 4" key="1">
    <citation type="submission" date="2018-12" db="EMBL/GenBank/DDBJ databases">
        <title>Amycolatopsis eburnea sp. nov. actinomycete associate with arbuscular mycorrhiza fungal spore.</title>
        <authorList>
            <person name="Lumyong S."/>
            <person name="Chaiya L."/>
        </authorList>
    </citation>
    <scope>NUCLEOTIDE SEQUENCE [LARGE SCALE GENOMIC DNA]</scope>
    <source>
        <strain evidence="3 4">GLM-1</strain>
    </source>
</reference>
<gene>
    <name evidence="3" type="ORF">EIY87_34735</name>
</gene>
<proteinExistence type="predicted"/>
<evidence type="ECO:0000256" key="1">
    <source>
        <dbReference type="ARBA" id="ARBA00022729"/>
    </source>
</evidence>
<dbReference type="Pfam" id="PF00497">
    <property type="entry name" value="SBP_bac_3"/>
    <property type="match status" value="1"/>
</dbReference>
<dbReference type="SUPFAM" id="SSF53850">
    <property type="entry name" value="Periplasmic binding protein-like II"/>
    <property type="match status" value="1"/>
</dbReference>
<feature type="domain" description="Solute-binding protein family 3/N-terminal" evidence="2">
    <location>
        <begin position="38"/>
        <end position="268"/>
    </location>
</feature>
<dbReference type="OrthoDB" id="4577708at2"/>